<keyword evidence="2" id="KW-1185">Reference proteome</keyword>
<dbReference type="AlphaFoldDB" id="A0A7L5DKY1"/>
<organism evidence="1 2">
    <name type="scientific">Spirosoma rhododendri</name>
    <dbReference type="NCBI Taxonomy" id="2728024"/>
    <lineage>
        <taxon>Bacteria</taxon>
        <taxon>Pseudomonadati</taxon>
        <taxon>Bacteroidota</taxon>
        <taxon>Cytophagia</taxon>
        <taxon>Cytophagales</taxon>
        <taxon>Cytophagaceae</taxon>
        <taxon>Spirosoma</taxon>
    </lineage>
</organism>
<evidence type="ECO:0000313" key="1">
    <source>
        <dbReference type="EMBL" id="QJD79086.1"/>
    </source>
</evidence>
<dbReference type="EMBL" id="CP051677">
    <property type="protein sequence ID" value="QJD79086.1"/>
    <property type="molecule type" value="Genomic_DNA"/>
</dbReference>
<dbReference type="KEGG" id="srho:HH216_12145"/>
<accession>A0A7L5DKY1</accession>
<proteinExistence type="predicted"/>
<evidence type="ECO:0000313" key="2">
    <source>
        <dbReference type="Proteomes" id="UP000501128"/>
    </source>
</evidence>
<dbReference type="RefSeq" id="WP_169551053.1">
    <property type="nucleotide sequence ID" value="NZ_CP051677.1"/>
</dbReference>
<reference evidence="1 2" key="1">
    <citation type="submission" date="2020-04" db="EMBL/GenBank/DDBJ databases">
        <title>Genome sequencing of novel species.</title>
        <authorList>
            <person name="Heo J."/>
            <person name="Kim S.-J."/>
            <person name="Kim J.-S."/>
            <person name="Hong S.-B."/>
            <person name="Kwon S.-W."/>
        </authorList>
    </citation>
    <scope>NUCLEOTIDE SEQUENCE [LARGE SCALE GENOMIC DNA]</scope>
    <source>
        <strain evidence="1 2">CJU-R4</strain>
    </source>
</reference>
<protein>
    <submittedName>
        <fullName evidence="1">Uncharacterized protein</fullName>
    </submittedName>
</protein>
<dbReference type="Proteomes" id="UP000501128">
    <property type="component" value="Chromosome"/>
</dbReference>
<gene>
    <name evidence="1" type="ORF">HH216_12145</name>
</gene>
<name>A0A7L5DKY1_9BACT</name>
<sequence>MNGFELYKKYMTIGESAKRGTPEWTYAQTLTEAFYIVGVTYLFDMLEKAEEQGLCIEVVYSESAVSDMMPACGIQLASREPVSNKLEGPGLFWKYSLPVSDNDSKNVAATR</sequence>